<dbReference type="InterPro" id="IPR000182">
    <property type="entry name" value="GNAT_dom"/>
</dbReference>
<dbReference type="Pfam" id="PF08445">
    <property type="entry name" value="FR47"/>
    <property type="match status" value="1"/>
</dbReference>
<dbReference type="InterPro" id="IPR053225">
    <property type="entry name" value="Acyl-CoA_N-acyltransferase"/>
</dbReference>
<evidence type="ECO:0000259" key="1">
    <source>
        <dbReference type="PROSITE" id="PS51186"/>
    </source>
</evidence>
<gene>
    <name evidence="2" type="ORF">ODALV1_LOCUS11765</name>
</gene>
<proteinExistence type="predicted"/>
<evidence type="ECO:0000313" key="2">
    <source>
        <dbReference type="EMBL" id="CAL8104458.1"/>
    </source>
</evidence>
<reference evidence="2 3" key="1">
    <citation type="submission" date="2024-08" db="EMBL/GenBank/DDBJ databases">
        <authorList>
            <person name="Cucini C."/>
            <person name="Frati F."/>
        </authorList>
    </citation>
    <scope>NUCLEOTIDE SEQUENCE [LARGE SCALE GENOMIC DNA]</scope>
</reference>
<sequence>MSVHNSNQEQTSLSFRFLENTEEIREILEVRLPKSANVYNLSRVYSNFKKPEEMAFYVMCLPNNEPFLETTKAKLNESGTWILVTYFREDYGMRYAVSAPGNVEITPEIKKAFTESQYINWNAHYHFSCIDFGINQMIWEISTKHFGNSVSSMPCKIFVMGKEQAASLHVDIPRNEENGCKVELNSLSSDVAKGTRFICQTWKYSIPGKTDLAIEKLLRKNKSVGLYRRNGSESGEILCGMLTNDCGLMGMLHTVPEHRGKGYATLVTKKLMKNLAAENGAVPCSAVEMRNYQSIAFHEKLGMNFSHYADFIKYVPQTWS</sequence>
<feature type="domain" description="N-acetyltransferase" evidence="1">
    <location>
        <begin position="182"/>
        <end position="320"/>
    </location>
</feature>
<dbReference type="EMBL" id="CAXLJM020000035">
    <property type="protein sequence ID" value="CAL8104458.1"/>
    <property type="molecule type" value="Genomic_DNA"/>
</dbReference>
<keyword evidence="3" id="KW-1185">Reference proteome</keyword>
<protein>
    <recommendedName>
        <fullName evidence="1">N-acetyltransferase domain-containing protein</fullName>
    </recommendedName>
</protein>
<dbReference type="InterPro" id="IPR013653">
    <property type="entry name" value="GCN5-like_dom"/>
</dbReference>
<name>A0ABP1QPZ8_9HEXA</name>
<dbReference type="SUPFAM" id="SSF55729">
    <property type="entry name" value="Acyl-CoA N-acyltransferases (Nat)"/>
    <property type="match status" value="1"/>
</dbReference>
<dbReference type="Proteomes" id="UP001642540">
    <property type="component" value="Unassembled WGS sequence"/>
</dbReference>
<dbReference type="InterPro" id="IPR016181">
    <property type="entry name" value="Acyl_CoA_acyltransferase"/>
</dbReference>
<accession>A0ABP1QPZ8</accession>
<dbReference type="PANTHER" id="PTHR20958:SF6">
    <property type="entry name" value="GLYCINE N-ACYLTRANSFERASE-LIKE PROTEIN"/>
    <property type="match status" value="1"/>
</dbReference>
<comment type="caution">
    <text evidence="2">The sequence shown here is derived from an EMBL/GenBank/DDBJ whole genome shotgun (WGS) entry which is preliminary data.</text>
</comment>
<dbReference type="Gene3D" id="3.40.630.30">
    <property type="match status" value="2"/>
</dbReference>
<organism evidence="2 3">
    <name type="scientific">Orchesella dallaii</name>
    <dbReference type="NCBI Taxonomy" id="48710"/>
    <lineage>
        <taxon>Eukaryota</taxon>
        <taxon>Metazoa</taxon>
        <taxon>Ecdysozoa</taxon>
        <taxon>Arthropoda</taxon>
        <taxon>Hexapoda</taxon>
        <taxon>Collembola</taxon>
        <taxon>Entomobryomorpha</taxon>
        <taxon>Entomobryoidea</taxon>
        <taxon>Orchesellidae</taxon>
        <taxon>Orchesellinae</taxon>
        <taxon>Orchesella</taxon>
    </lineage>
</organism>
<evidence type="ECO:0000313" key="3">
    <source>
        <dbReference type="Proteomes" id="UP001642540"/>
    </source>
</evidence>
<dbReference type="PANTHER" id="PTHR20958">
    <property type="entry name" value="GLYCINE N-ACYLTRANSFERASE-LIKE PROTEIN"/>
    <property type="match status" value="1"/>
</dbReference>
<dbReference type="PROSITE" id="PS51186">
    <property type="entry name" value="GNAT"/>
    <property type="match status" value="1"/>
</dbReference>